<keyword evidence="1" id="KW-0175">Coiled coil</keyword>
<accession>A0AAD6XDG6</accession>
<feature type="region of interest" description="Disordered" evidence="2">
    <location>
        <begin position="366"/>
        <end position="391"/>
    </location>
</feature>
<feature type="compositionally biased region" description="Acidic residues" evidence="2">
    <location>
        <begin position="366"/>
        <end position="375"/>
    </location>
</feature>
<feature type="compositionally biased region" description="Polar residues" evidence="2">
    <location>
        <begin position="527"/>
        <end position="536"/>
    </location>
</feature>
<dbReference type="EMBL" id="JARJCM010000007">
    <property type="protein sequence ID" value="KAJ7044315.1"/>
    <property type="molecule type" value="Genomic_DNA"/>
</dbReference>
<proteinExistence type="predicted"/>
<feature type="region of interest" description="Disordered" evidence="2">
    <location>
        <begin position="426"/>
        <end position="454"/>
    </location>
</feature>
<dbReference type="AlphaFoldDB" id="A0AAD6XDG6"/>
<feature type="region of interest" description="Disordered" evidence="2">
    <location>
        <begin position="51"/>
        <end position="78"/>
    </location>
</feature>
<evidence type="ECO:0000313" key="4">
    <source>
        <dbReference type="Proteomes" id="UP001218188"/>
    </source>
</evidence>
<feature type="region of interest" description="Disordered" evidence="2">
    <location>
        <begin position="247"/>
        <end position="267"/>
    </location>
</feature>
<feature type="region of interest" description="Disordered" evidence="2">
    <location>
        <begin position="1"/>
        <end position="31"/>
    </location>
</feature>
<feature type="compositionally biased region" description="Acidic residues" evidence="2">
    <location>
        <begin position="426"/>
        <end position="438"/>
    </location>
</feature>
<feature type="region of interest" description="Disordered" evidence="2">
    <location>
        <begin position="521"/>
        <end position="568"/>
    </location>
</feature>
<name>A0AAD6XDG6_9AGAR</name>
<evidence type="ECO:0000256" key="1">
    <source>
        <dbReference type="SAM" id="Coils"/>
    </source>
</evidence>
<evidence type="ECO:0000313" key="3">
    <source>
        <dbReference type="EMBL" id="KAJ7044315.1"/>
    </source>
</evidence>
<keyword evidence="4" id="KW-1185">Reference proteome</keyword>
<protein>
    <submittedName>
        <fullName evidence="3">Uncharacterized protein</fullName>
    </submittedName>
</protein>
<comment type="caution">
    <text evidence="3">The sequence shown here is derived from an EMBL/GenBank/DDBJ whole genome shotgun (WGS) entry which is preliminary data.</text>
</comment>
<organism evidence="3 4">
    <name type="scientific">Mycena alexandri</name>
    <dbReference type="NCBI Taxonomy" id="1745969"/>
    <lineage>
        <taxon>Eukaryota</taxon>
        <taxon>Fungi</taxon>
        <taxon>Dikarya</taxon>
        <taxon>Basidiomycota</taxon>
        <taxon>Agaricomycotina</taxon>
        <taxon>Agaricomycetes</taxon>
        <taxon>Agaricomycetidae</taxon>
        <taxon>Agaricales</taxon>
        <taxon>Marasmiineae</taxon>
        <taxon>Mycenaceae</taxon>
        <taxon>Mycena</taxon>
    </lineage>
</organism>
<feature type="coiled-coil region" evidence="1">
    <location>
        <begin position="163"/>
        <end position="225"/>
    </location>
</feature>
<dbReference type="Proteomes" id="UP001218188">
    <property type="component" value="Unassembled WGS sequence"/>
</dbReference>
<gene>
    <name evidence="3" type="ORF">C8F04DRAFT_1250257</name>
</gene>
<reference evidence="3" key="1">
    <citation type="submission" date="2023-03" db="EMBL/GenBank/DDBJ databases">
        <title>Massive genome expansion in bonnet fungi (Mycena s.s.) driven by repeated elements and novel gene families across ecological guilds.</title>
        <authorList>
            <consortium name="Lawrence Berkeley National Laboratory"/>
            <person name="Harder C.B."/>
            <person name="Miyauchi S."/>
            <person name="Viragh M."/>
            <person name="Kuo A."/>
            <person name="Thoen E."/>
            <person name="Andreopoulos B."/>
            <person name="Lu D."/>
            <person name="Skrede I."/>
            <person name="Drula E."/>
            <person name="Henrissat B."/>
            <person name="Morin E."/>
            <person name="Kohler A."/>
            <person name="Barry K."/>
            <person name="LaButti K."/>
            <person name="Morin E."/>
            <person name="Salamov A."/>
            <person name="Lipzen A."/>
            <person name="Mereny Z."/>
            <person name="Hegedus B."/>
            <person name="Baldrian P."/>
            <person name="Stursova M."/>
            <person name="Weitz H."/>
            <person name="Taylor A."/>
            <person name="Grigoriev I.V."/>
            <person name="Nagy L.G."/>
            <person name="Martin F."/>
            <person name="Kauserud H."/>
        </authorList>
    </citation>
    <scope>NUCLEOTIDE SEQUENCE</scope>
    <source>
        <strain evidence="3">CBHHK200</strain>
    </source>
</reference>
<evidence type="ECO:0000256" key="2">
    <source>
        <dbReference type="SAM" id="MobiDB-lite"/>
    </source>
</evidence>
<sequence length="568" mass="63243">MNPFGHNTDVPLAGSTNEREASPPPRFWTQVPQDEYTFGFTPELTMQQQEIGMSAPPRDARSSFPPPDATTSLNAAPEITDQSIDPLLLTPTLHSLDSPSNPSAVPAPAVLNPINPFANPIPAPPKEFHLVLNSAIHAQTPTPASLSSCLPPLAIPKAITDKIMNQATRITELEARMKTLQVQFGQLKVTADEYLDAQIAVNRDIVDMENELQEADRRATAIEDKLGRHRDLITELFNLVKTGVSRDKEEEDVKPKKKGKKSGGRDNALSTATQRCLYIAMGLPATSKLKDMAEVAPKRRGGGFIDDKESEGQLLRPDWRVGFANNASWHTPMVILLRNKTPSILPALTKEIMAKKSNDVLLERLEEDDEEEGDNGDDKGAVDENQLNRRSGRKVRNAWRPLKTAISTIDKDWDWFFQPVYQSTNESDDGNVIDPDTDTEAKDEPPARSTRKPWVTHAPEYRSQRLQNGVEFIDIALMERRRQFAKNNHGKTLAHDRIRGERKNKSLPFIKGDKAKIKRTAIDPTWLANNPNQDTPSRIEESDNETAGRVKVPAIVDEESSDSDSSNS</sequence>